<evidence type="ECO:0000313" key="2">
    <source>
        <dbReference type="EMBL" id="KAL2507283.1"/>
    </source>
</evidence>
<feature type="domain" description="Hydantoinase/oxoprolinase N-terminal" evidence="1">
    <location>
        <begin position="10"/>
        <end position="183"/>
    </location>
</feature>
<dbReference type="AlphaFoldDB" id="A0ABD1T3L4"/>
<evidence type="ECO:0000259" key="1">
    <source>
        <dbReference type="Pfam" id="PF05378"/>
    </source>
</evidence>
<comment type="caution">
    <text evidence="2">The sequence shown here is derived from an EMBL/GenBank/DDBJ whole genome shotgun (WGS) entry which is preliminary data.</text>
</comment>
<protein>
    <submittedName>
        <fullName evidence="2">5-oxoprolinase</fullName>
    </submittedName>
</protein>
<dbReference type="PANTHER" id="PTHR11365">
    <property type="entry name" value="5-OXOPROLINASE RELATED"/>
    <property type="match status" value="1"/>
</dbReference>
<reference evidence="3" key="1">
    <citation type="submission" date="2024-07" db="EMBL/GenBank/DDBJ databases">
        <title>Two chromosome-level genome assemblies of Korean endemic species Abeliophyllum distichum and Forsythia ovata (Oleaceae).</title>
        <authorList>
            <person name="Jang H."/>
        </authorList>
    </citation>
    <scope>NUCLEOTIDE SEQUENCE [LARGE SCALE GENOMIC DNA]</scope>
</reference>
<dbReference type="PANTHER" id="PTHR11365:SF2">
    <property type="entry name" value="5-OXOPROLINASE"/>
    <property type="match status" value="1"/>
</dbReference>
<evidence type="ECO:0000313" key="3">
    <source>
        <dbReference type="Proteomes" id="UP001604277"/>
    </source>
</evidence>
<proteinExistence type="predicted"/>
<dbReference type="Proteomes" id="UP001604277">
    <property type="component" value="Unassembled WGS sequence"/>
</dbReference>
<accession>A0ABD1T3L4</accession>
<dbReference type="InterPro" id="IPR008040">
    <property type="entry name" value="Hydant_A_N"/>
</dbReference>
<gene>
    <name evidence="2" type="ORF">Fot_30930</name>
</gene>
<dbReference type="InterPro" id="IPR045079">
    <property type="entry name" value="Oxoprolinase-like"/>
</dbReference>
<dbReference type="Pfam" id="PF05378">
    <property type="entry name" value="Hydant_A_N"/>
    <property type="match status" value="1"/>
</dbReference>
<organism evidence="2 3">
    <name type="scientific">Forsythia ovata</name>
    <dbReference type="NCBI Taxonomy" id="205694"/>
    <lineage>
        <taxon>Eukaryota</taxon>
        <taxon>Viridiplantae</taxon>
        <taxon>Streptophyta</taxon>
        <taxon>Embryophyta</taxon>
        <taxon>Tracheophyta</taxon>
        <taxon>Spermatophyta</taxon>
        <taxon>Magnoliopsida</taxon>
        <taxon>eudicotyledons</taxon>
        <taxon>Gunneridae</taxon>
        <taxon>Pentapetalae</taxon>
        <taxon>asterids</taxon>
        <taxon>lamiids</taxon>
        <taxon>Lamiales</taxon>
        <taxon>Oleaceae</taxon>
        <taxon>Forsythieae</taxon>
        <taxon>Forsythia</taxon>
    </lineage>
</organism>
<sequence>MESVAGGKLRFCVDRGGTFTDVYAEIPGKPEGRVMKLLSVDPSNYDDAPVEGIRRILEEFTGDKIPRSAKVPTDKIEWVRMGTTVATNALLERKGEKIALCVTRGFRDLLQIGNQARPHIFDLTVSKPSNLYEEVVEVDERVELVLDGEKVKSDSSASIVQGVSGELVRVVKPIEEEALKSLLIRTPGKRH</sequence>
<keyword evidence="3" id="KW-1185">Reference proteome</keyword>
<name>A0ABD1T3L4_9LAMI</name>
<dbReference type="EMBL" id="JBFOLJ010000009">
    <property type="protein sequence ID" value="KAL2507283.1"/>
    <property type="molecule type" value="Genomic_DNA"/>
</dbReference>